<dbReference type="InterPro" id="IPR024364">
    <property type="entry name" value="Baseplate_phage_T4-like"/>
</dbReference>
<dbReference type="EMBL" id="UINC01002731">
    <property type="protein sequence ID" value="SUZ99716.1"/>
    <property type="molecule type" value="Genomic_DNA"/>
</dbReference>
<name>A0A381S6P0_9ZZZZ</name>
<accession>A0A381S6P0</accession>
<protein>
    <submittedName>
        <fullName evidence="1">Uncharacterized protein</fullName>
    </submittedName>
</protein>
<sequence>MALPVINAVTYTLTLPSTGDKLKYRAFLVKEQKTMMIAQETEDDTVLQDAIADCITNCTFEKIDPWAMPSFDIEYIFLKIRSKSVGENIDIVVIAPDDDETECTVSVDLSKVECTMTDDHTNEIPLTDSIKLVMKYPTLRQTTLVEDSTETVRMFEMIKTCIYQIIDGEVIHQDVDIPNAELEVFIENMAAEHLTAVTTFFETMPKLTYTAKVTNPVTKKKGEVLIEGFASFFE</sequence>
<reference evidence="1" key="1">
    <citation type="submission" date="2018-05" db="EMBL/GenBank/DDBJ databases">
        <authorList>
            <person name="Lanie J.A."/>
            <person name="Ng W.-L."/>
            <person name="Kazmierczak K.M."/>
            <person name="Andrzejewski T.M."/>
            <person name="Davidsen T.M."/>
            <person name="Wayne K.J."/>
            <person name="Tettelin H."/>
            <person name="Glass J.I."/>
            <person name="Rusch D."/>
            <person name="Podicherti R."/>
            <person name="Tsui H.-C.T."/>
            <person name="Winkler M.E."/>
        </authorList>
    </citation>
    <scope>NUCLEOTIDE SEQUENCE</scope>
</reference>
<dbReference type="AlphaFoldDB" id="A0A381S6P0"/>
<organism evidence="1">
    <name type="scientific">marine metagenome</name>
    <dbReference type="NCBI Taxonomy" id="408172"/>
    <lineage>
        <taxon>unclassified sequences</taxon>
        <taxon>metagenomes</taxon>
        <taxon>ecological metagenomes</taxon>
    </lineage>
</organism>
<gene>
    <name evidence="1" type="ORF">METZ01_LOCUS52570</name>
</gene>
<proteinExistence type="predicted"/>
<evidence type="ECO:0000313" key="1">
    <source>
        <dbReference type="EMBL" id="SUZ99716.1"/>
    </source>
</evidence>
<dbReference type="Pfam" id="PF12322">
    <property type="entry name" value="T4_baseplate"/>
    <property type="match status" value="1"/>
</dbReference>